<keyword evidence="2" id="KW-1185">Reference proteome</keyword>
<dbReference type="EMBL" id="JBBMEW010000029">
    <property type="protein sequence ID" value="MEQ2529169.1"/>
    <property type="molecule type" value="Genomic_DNA"/>
</dbReference>
<evidence type="ECO:0000313" key="1">
    <source>
        <dbReference type="EMBL" id="MEQ2529169.1"/>
    </source>
</evidence>
<proteinExistence type="predicted"/>
<gene>
    <name evidence="1" type="ORF">WMO40_21070</name>
</gene>
<sequence length="611" mass="69148">MSMTAVQKNKIPEPSFIRWGGDDPFTHTLVVGPTRCGKTAIILKPLIYQILDAKRRGIPVGLSVIEPKGDVARMVKEMAEEMGLKDELKYIDPMYPNETHRINVMKGDKANVAEATVAVLKSLFGKQDAFFATVQELSSRKVTLLLKELYGDNMDIMDVLANLRDVTLLQTNVEKLRAARGANDLVQFFDNELLGKGNMAEKYRQFIVGLRAQLENITSNEHLRAIVTGKSDIDLDEHFERGNILAVNTALGLLGRSGDAFGMFIAMHLQLATYRRKGTERTRIPHYLIIDELSRYINPDLERFLSISAEYRVGLIGAIQSLGQLELESGNLSGKAMKRAILTSTRNKIIFGGLEYEDAEEVSKIMGKDLVRSREKTFSGGILDNILPKHYKDTEEEKQRFYSTFLMDGLPRFHYVHKLLINGTPQIPGVAVGEFVPRDWKEKIEKEKQEVKQQKIPPIWDWKGRAEFAVKQKRLEETEARKARAEVIFSINPFENTQSSPSPEVRTLGSPLTQIETKKIVEPKEKAPVVKQEKMEKADTEVENTSMSSIVFDISKMKKVPMKNTSINKQSENIQEIPPKELNQSSNQQESSYPKEQEPVVDTSDSVDSFW</sequence>
<evidence type="ECO:0000313" key="2">
    <source>
        <dbReference type="Proteomes" id="UP001439875"/>
    </source>
</evidence>
<dbReference type="Proteomes" id="UP001439875">
    <property type="component" value="Unassembled WGS sequence"/>
</dbReference>
<accession>A0ACC6SGS1</accession>
<protein>
    <submittedName>
        <fullName evidence="1">Type IV secretory system conjugative DNA transfer family protein</fullName>
    </submittedName>
</protein>
<name>A0ACC6SGS1_9BACI</name>
<comment type="caution">
    <text evidence="1">The sequence shown here is derived from an EMBL/GenBank/DDBJ whole genome shotgun (WGS) entry which is preliminary data.</text>
</comment>
<organism evidence="1 2">
    <name type="scientific">Robertmurraya yapensis</name>
    <name type="common">ex Hitch et al 2024</name>
    <dbReference type="NCBI Taxonomy" id="3133160"/>
    <lineage>
        <taxon>Bacteria</taxon>
        <taxon>Bacillati</taxon>
        <taxon>Bacillota</taxon>
        <taxon>Bacilli</taxon>
        <taxon>Bacillales</taxon>
        <taxon>Bacillaceae</taxon>
        <taxon>Robertmurraya</taxon>
    </lineage>
</organism>
<reference evidence="1" key="1">
    <citation type="submission" date="2024-03" db="EMBL/GenBank/DDBJ databases">
        <title>Human intestinal bacterial collection.</title>
        <authorList>
            <person name="Pauvert C."/>
            <person name="Hitch T.C.A."/>
            <person name="Clavel T."/>
        </authorList>
    </citation>
    <scope>NUCLEOTIDE SEQUENCE</scope>
    <source>
        <strain evidence="1">CLA-AA-H227</strain>
    </source>
</reference>